<dbReference type="Proteomes" id="UP000095287">
    <property type="component" value="Unplaced"/>
</dbReference>
<name>A0A1I8AG48_9BILA</name>
<protein>
    <submittedName>
        <fullName evidence="2">F-box domain-containing protein</fullName>
    </submittedName>
</protein>
<dbReference type="AlphaFoldDB" id="A0A1I8AG48"/>
<accession>A0A1I8AG48</accession>
<proteinExistence type="predicted"/>
<reference evidence="2" key="1">
    <citation type="submission" date="2016-11" db="UniProtKB">
        <authorList>
            <consortium name="WormBaseParasite"/>
        </authorList>
    </citation>
    <scope>IDENTIFICATION</scope>
</reference>
<organism evidence="1 2">
    <name type="scientific">Steinernema glaseri</name>
    <dbReference type="NCBI Taxonomy" id="37863"/>
    <lineage>
        <taxon>Eukaryota</taxon>
        <taxon>Metazoa</taxon>
        <taxon>Ecdysozoa</taxon>
        <taxon>Nematoda</taxon>
        <taxon>Chromadorea</taxon>
        <taxon>Rhabditida</taxon>
        <taxon>Tylenchina</taxon>
        <taxon>Panagrolaimomorpha</taxon>
        <taxon>Strongyloidoidea</taxon>
        <taxon>Steinernematidae</taxon>
        <taxon>Steinernema</taxon>
    </lineage>
</organism>
<evidence type="ECO:0000313" key="2">
    <source>
        <dbReference type="WBParaSite" id="L893_g526.t1"/>
    </source>
</evidence>
<keyword evidence="1" id="KW-1185">Reference proteome</keyword>
<dbReference type="WBParaSite" id="L893_g526.t1">
    <property type="protein sequence ID" value="L893_g526.t1"/>
    <property type="gene ID" value="L893_g526"/>
</dbReference>
<sequence length="311" mass="36037">MDQVPACFIESVLKNFGYGNRHEMKELSGLWGRTGNLYFKRGGSFCLSLVFDDRKEWSLYYRIDGFDHIKTRTLSRELVREMSKTITSTSLHVSHKRLNTTWERINHKDAIVPLLLRLDAPDRILSILEDKDIFTVLLSKYTEMLVKNSQFLGNFTSISLTSFDDPHAIRLVEGLVSIERLRSLLFWTTMPVVLPSSLWNSFFLSKSFRRLTAPFRLDVVLGVVRQWKQMDPHTLMHSKVVRGFTASSNEFTDVVMTPVPMTSLNTKVLKKIEYEVARSSINSLFRIDHPADPSRSLYVAFEECNCFLFFE</sequence>
<evidence type="ECO:0000313" key="1">
    <source>
        <dbReference type="Proteomes" id="UP000095287"/>
    </source>
</evidence>